<keyword evidence="8" id="KW-0350">Heme biosynthesis</keyword>
<name>A0A974WEV0_9BACT</name>
<dbReference type="PANTHER" id="PTHR35457:SF1">
    <property type="entry name" value="HEME A SYNTHASE"/>
    <property type="match status" value="1"/>
</dbReference>
<evidence type="ECO:0000256" key="3">
    <source>
        <dbReference type="ARBA" id="ARBA00022692"/>
    </source>
</evidence>
<proteinExistence type="predicted"/>
<dbReference type="GO" id="GO:0006784">
    <property type="term" value="P:heme A biosynthetic process"/>
    <property type="evidence" value="ECO:0007669"/>
    <property type="project" value="InterPro"/>
</dbReference>
<evidence type="ECO:0000313" key="14">
    <source>
        <dbReference type="Proteomes" id="UP000662783"/>
    </source>
</evidence>
<keyword evidence="4" id="KW-0479">Metal-binding</keyword>
<feature type="transmembrane region" description="Helical" evidence="12">
    <location>
        <begin position="317"/>
        <end position="335"/>
    </location>
</feature>
<evidence type="ECO:0000256" key="6">
    <source>
        <dbReference type="ARBA" id="ARBA00023002"/>
    </source>
</evidence>
<evidence type="ECO:0000256" key="8">
    <source>
        <dbReference type="ARBA" id="ARBA00023133"/>
    </source>
</evidence>
<evidence type="ECO:0000256" key="4">
    <source>
        <dbReference type="ARBA" id="ARBA00022723"/>
    </source>
</evidence>
<comment type="pathway">
    <text evidence="11">Porphyrin-containing compound metabolism.</text>
</comment>
<dbReference type="GO" id="GO:0016020">
    <property type="term" value="C:membrane"/>
    <property type="evidence" value="ECO:0007669"/>
    <property type="project" value="UniProtKB-SubCell"/>
</dbReference>
<sequence>MKNNNQDKSRLGKFSLLTLVAIYFLILVGGIVRSTGSGMGCPDWPKCFGSWVPPTELSDLPPNYKEVYSQKRAAKNIKLAKYLNAIGFDATASRIVNDESILEEADFNPTKTWIEYLNRLVGVAIGLLVIGTFLFSIPFRKTEPSVFYLSLGSLILVIFQGWVGSLVVSTNLIPFMVSIHMIIAIVIVFLLSVIVIKTNPQLKFASKRSKYLKNILILCMLVMFIQIVLGTQVRESIDQIAASLSSRHLWIENLGIEFIIHRSFSWVVLLINVYLIYTLYKLNILNQTAKALLAVVLITIITGVIMAYFNIPAMVQPIHLLLGTMGIGLQFFLFLQLKKQEPVTA</sequence>
<feature type="transmembrane region" description="Helical" evidence="12">
    <location>
        <begin position="259"/>
        <end position="280"/>
    </location>
</feature>
<feature type="transmembrane region" description="Helical" evidence="12">
    <location>
        <begin position="175"/>
        <end position="199"/>
    </location>
</feature>
<feature type="transmembrane region" description="Helical" evidence="12">
    <location>
        <begin position="12"/>
        <end position="32"/>
    </location>
</feature>
<dbReference type="EMBL" id="CP070608">
    <property type="protein sequence ID" value="QSE97108.1"/>
    <property type="molecule type" value="Genomic_DNA"/>
</dbReference>
<keyword evidence="9 12" id="KW-0472">Membrane</keyword>
<dbReference type="InterPro" id="IPR003780">
    <property type="entry name" value="COX15/CtaA_fam"/>
</dbReference>
<evidence type="ECO:0000313" key="13">
    <source>
        <dbReference type="EMBL" id="QSE97108.1"/>
    </source>
</evidence>
<dbReference type="RefSeq" id="WP_205721621.1">
    <property type="nucleotide sequence ID" value="NZ_CP070608.1"/>
</dbReference>
<feature type="transmembrane region" description="Helical" evidence="12">
    <location>
        <begin position="292"/>
        <end position="311"/>
    </location>
</feature>
<protein>
    <submittedName>
        <fullName evidence="13">COX15/CtaA family protein</fullName>
    </submittedName>
</protein>
<feature type="transmembrane region" description="Helical" evidence="12">
    <location>
        <begin position="146"/>
        <end position="163"/>
    </location>
</feature>
<dbReference type="InterPro" id="IPR050450">
    <property type="entry name" value="COX15/CtaA_HemeA_synthase"/>
</dbReference>
<dbReference type="GO" id="GO:0016491">
    <property type="term" value="F:oxidoreductase activity"/>
    <property type="evidence" value="ECO:0007669"/>
    <property type="project" value="UniProtKB-KW"/>
</dbReference>
<comment type="subcellular location">
    <subcellularLocation>
        <location evidence="1">Membrane</location>
        <topology evidence="1">Multi-pass membrane protein</topology>
    </subcellularLocation>
</comment>
<keyword evidence="6" id="KW-0560">Oxidoreductase</keyword>
<keyword evidence="10" id="KW-1015">Disulfide bond</keyword>
<evidence type="ECO:0000256" key="1">
    <source>
        <dbReference type="ARBA" id="ARBA00004141"/>
    </source>
</evidence>
<keyword evidence="2" id="KW-1003">Cell membrane</keyword>
<dbReference type="Pfam" id="PF02628">
    <property type="entry name" value="COX15-CtaA"/>
    <property type="match status" value="2"/>
</dbReference>
<organism evidence="13 14">
    <name type="scientific">Fulvivirga lutea</name>
    <dbReference type="NCBI Taxonomy" id="2810512"/>
    <lineage>
        <taxon>Bacteria</taxon>
        <taxon>Pseudomonadati</taxon>
        <taxon>Bacteroidota</taxon>
        <taxon>Cytophagia</taxon>
        <taxon>Cytophagales</taxon>
        <taxon>Fulvivirgaceae</taxon>
        <taxon>Fulvivirga</taxon>
    </lineage>
</organism>
<reference evidence="13" key="1">
    <citation type="submission" date="2021-02" db="EMBL/GenBank/DDBJ databases">
        <title>Fulvivirga sp. S481 isolated from sea water.</title>
        <authorList>
            <person name="Bae S.S."/>
            <person name="Baek K."/>
        </authorList>
    </citation>
    <scope>NUCLEOTIDE SEQUENCE</scope>
    <source>
        <strain evidence="13">S481</strain>
    </source>
</reference>
<keyword evidence="3 12" id="KW-0812">Transmembrane</keyword>
<evidence type="ECO:0000256" key="2">
    <source>
        <dbReference type="ARBA" id="ARBA00022475"/>
    </source>
</evidence>
<evidence type="ECO:0000256" key="11">
    <source>
        <dbReference type="ARBA" id="ARBA00023444"/>
    </source>
</evidence>
<evidence type="ECO:0000256" key="5">
    <source>
        <dbReference type="ARBA" id="ARBA00022989"/>
    </source>
</evidence>
<dbReference type="AlphaFoldDB" id="A0A974WEV0"/>
<feature type="transmembrane region" description="Helical" evidence="12">
    <location>
        <begin position="116"/>
        <end position="139"/>
    </location>
</feature>
<evidence type="ECO:0000256" key="7">
    <source>
        <dbReference type="ARBA" id="ARBA00023004"/>
    </source>
</evidence>
<dbReference type="Proteomes" id="UP000662783">
    <property type="component" value="Chromosome"/>
</dbReference>
<evidence type="ECO:0000256" key="10">
    <source>
        <dbReference type="ARBA" id="ARBA00023157"/>
    </source>
</evidence>
<keyword evidence="5 12" id="KW-1133">Transmembrane helix</keyword>
<dbReference type="KEGG" id="fuv:JR347_16170"/>
<feature type="transmembrane region" description="Helical" evidence="12">
    <location>
        <begin position="211"/>
        <end position="229"/>
    </location>
</feature>
<dbReference type="PANTHER" id="PTHR35457">
    <property type="entry name" value="HEME A SYNTHASE"/>
    <property type="match status" value="1"/>
</dbReference>
<keyword evidence="14" id="KW-1185">Reference proteome</keyword>
<dbReference type="GO" id="GO:0046872">
    <property type="term" value="F:metal ion binding"/>
    <property type="evidence" value="ECO:0007669"/>
    <property type="project" value="UniProtKB-KW"/>
</dbReference>
<accession>A0A974WEV0</accession>
<evidence type="ECO:0000256" key="12">
    <source>
        <dbReference type="SAM" id="Phobius"/>
    </source>
</evidence>
<evidence type="ECO:0000256" key="9">
    <source>
        <dbReference type="ARBA" id="ARBA00023136"/>
    </source>
</evidence>
<keyword evidence="7" id="KW-0408">Iron</keyword>
<gene>
    <name evidence="13" type="ORF">JR347_16170</name>
</gene>